<evidence type="ECO:0000256" key="4">
    <source>
        <dbReference type="ARBA" id="ARBA00022759"/>
    </source>
</evidence>
<dbReference type="Pfam" id="PF09827">
    <property type="entry name" value="CRISPR_Cas2"/>
    <property type="match status" value="1"/>
</dbReference>
<evidence type="ECO:0000256" key="1">
    <source>
        <dbReference type="ARBA" id="ARBA00001946"/>
    </source>
</evidence>
<dbReference type="HAMAP" id="MF_01471">
    <property type="entry name" value="Cas2"/>
    <property type="match status" value="1"/>
</dbReference>
<dbReference type="GO" id="GO:0043571">
    <property type="term" value="P:maintenance of CRISPR repeat elements"/>
    <property type="evidence" value="ECO:0007669"/>
    <property type="project" value="UniProtKB-UniRule"/>
</dbReference>
<dbReference type="NCBIfam" id="TIGR01573">
    <property type="entry name" value="cas2"/>
    <property type="match status" value="1"/>
</dbReference>
<name>A0A075WHE8_ARCFL</name>
<dbReference type="CDD" id="cd09725">
    <property type="entry name" value="Cas2_I_II_III"/>
    <property type="match status" value="1"/>
</dbReference>
<accession>A0A075WHE8</accession>
<evidence type="ECO:0000256" key="6">
    <source>
        <dbReference type="ARBA" id="ARBA00022842"/>
    </source>
</evidence>
<evidence type="ECO:0000256" key="3">
    <source>
        <dbReference type="ARBA" id="ARBA00022723"/>
    </source>
</evidence>
<reference evidence="9 10" key="1">
    <citation type="submission" date="2013-07" db="EMBL/GenBank/DDBJ databases">
        <title>Genome of Archaeoglobus fulgidus.</title>
        <authorList>
            <person name="Fiebig A."/>
            <person name="Birkeland N.-K."/>
        </authorList>
    </citation>
    <scope>NUCLEOTIDE SEQUENCE [LARGE SCALE GENOMIC DNA]</scope>
    <source>
        <strain evidence="9 10">DSM 8774</strain>
    </source>
</reference>
<comment type="cofactor">
    <cofactor evidence="1 8">
        <name>Mg(2+)</name>
        <dbReference type="ChEBI" id="CHEBI:18420"/>
    </cofactor>
</comment>
<dbReference type="AlphaFoldDB" id="A0A075WHE8"/>
<keyword evidence="3 8" id="KW-0479">Metal-binding</keyword>
<keyword evidence="2 8" id="KW-0540">Nuclease</keyword>
<proteinExistence type="inferred from homology"/>
<comment type="function">
    <text evidence="8">CRISPR (clustered regularly interspaced short palindromic repeat), is an adaptive immune system that provides protection against mobile genetic elements (viruses, transposable elements and conjugative plasmids). CRISPR clusters contain sequences complementary to antecedent mobile elements and target invading nucleic acids. CRISPR clusters are transcribed and processed into CRISPR RNA (crRNA). Functions as a ssRNA-specific endoribonuclease. Involved in the integration of spacer DNA into the CRISPR cassette.</text>
</comment>
<organism evidence="9 10">
    <name type="scientific">Archaeoglobus fulgidus DSM 8774</name>
    <dbReference type="NCBI Taxonomy" id="1344584"/>
    <lineage>
        <taxon>Archaea</taxon>
        <taxon>Methanobacteriati</taxon>
        <taxon>Methanobacteriota</taxon>
        <taxon>Archaeoglobi</taxon>
        <taxon>Archaeoglobales</taxon>
        <taxon>Archaeoglobaceae</taxon>
        <taxon>Archaeoglobus</taxon>
    </lineage>
</organism>
<keyword evidence="5 8" id="KW-0378">Hydrolase</keyword>
<gene>
    <name evidence="8" type="primary">cas2</name>
    <name evidence="9" type="ORF">AFULGI_00026990</name>
</gene>
<keyword evidence="6 8" id="KW-0460">Magnesium</keyword>
<feature type="binding site" evidence="8">
    <location>
        <position position="8"/>
    </location>
    <ligand>
        <name>Mg(2+)</name>
        <dbReference type="ChEBI" id="CHEBI:18420"/>
        <note>catalytic</note>
    </ligand>
</feature>
<comment type="subunit">
    <text evidence="8">Homodimer, forms a heterotetramer with a Cas1 homodimer.</text>
</comment>
<dbReference type="HOGENOM" id="CLU_161124_0_1_2"/>
<dbReference type="GO" id="GO:0004521">
    <property type="term" value="F:RNA endonuclease activity"/>
    <property type="evidence" value="ECO:0007669"/>
    <property type="project" value="InterPro"/>
</dbReference>
<sequence>MYVIVAYDVNVERVNRVKKFLRRYLNWVQNSLFEGELSSADLEEVKMGLREIINEDEDMVVIYRFRSADAFKREVMGIEKGLGGEEVI</sequence>
<keyword evidence="4 8" id="KW-0255">Endonuclease</keyword>
<dbReference type="RefSeq" id="WP_048064580.1">
    <property type="nucleotide sequence ID" value="NZ_CP006577.1"/>
</dbReference>
<dbReference type="InterPro" id="IPR019199">
    <property type="entry name" value="Virulence_VapD/CRISPR_Cas2"/>
</dbReference>
<dbReference type="PANTHER" id="PTHR34405">
    <property type="entry name" value="CRISPR-ASSOCIATED ENDORIBONUCLEASE CAS2"/>
    <property type="match status" value="1"/>
</dbReference>
<evidence type="ECO:0000256" key="7">
    <source>
        <dbReference type="ARBA" id="ARBA00023118"/>
    </source>
</evidence>
<dbReference type="InterPro" id="IPR021127">
    <property type="entry name" value="CRISPR_associated_Cas2"/>
</dbReference>
<dbReference type="EC" id="3.1.-.-" evidence="8"/>
<comment type="similarity">
    <text evidence="8">Belongs to the CRISPR-associated endoribonuclease Cas2 protein family.</text>
</comment>
<dbReference type="Proteomes" id="UP000028501">
    <property type="component" value="Chromosome"/>
</dbReference>
<dbReference type="KEGG" id="afg:AFULGI_00026990"/>
<dbReference type="GeneID" id="24796158"/>
<dbReference type="GO" id="GO:0046872">
    <property type="term" value="F:metal ion binding"/>
    <property type="evidence" value="ECO:0007669"/>
    <property type="project" value="UniProtKB-UniRule"/>
</dbReference>
<dbReference type="GO" id="GO:0051607">
    <property type="term" value="P:defense response to virus"/>
    <property type="evidence" value="ECO:0007669"/>
    <property type="project" value="UniProtKB-UniRule"/>
</dbReference>
<evidence type="ECO:0000256" key="5">
    <source>
        <dbReference type="ARBA" id="ARBA00022801"/>
    </source>
</evidence>
<evidence type="ECO:0000313" key="10">
    <source>
        <dbReference type="Proteomes" id="UP000028501"/>
    </source>
</evidence>
<dbReference type="PANTHER" id="PTHR34405:SF1">
    <property type="entry name" value="CRISPR-ASSOCIATED ENDORIBONUCLEASE CAS2"/>
    <property type="match status" value="1"/>
</dbReference>
<dbReference type="GO" id="GO:0016787">
    <property type="term" value="F:hydrolase activity"/>
    <property type="evidence" value="ECO:0007669"/>
    <property type="project" value="UniProtKB-KW"/>
</dbReference>
<dbReference type="Gene3D" id="3.30.70.240">
    <property type="match status" value="1"/>
</dbReference>
<dbReference type="EMBL" id="CP006577">
    <property type="protein sequence ID" value="AIG99401.1"/>
    <property type="molecule type" value="Genomic_DNA"/>
</dbReference>
<keyword evidence="7 8" id="KW-0051">Antiviral defense</keyword>
<evidence type="ECO:0000313" key="9">
    <source>
        <dbReference type="EMBL" id="AIG99401.1"/>
    </source>
</evidence>
<protein>
    <recommendedName>
        <fullName evidence="8">CRISPR-associated endoribonuclease Cas2</fullName>
        <ecNumber evidence="8">3.1.-.-</ecNumber>
    </recommendedName>
</protein>
<evidence type="ECO:0000256" key="8">
    <source>
        <dbReference type="HAMAP-Rule" id="MF_01471"/>
    </source>
</evidence>
<evidence type="ECO:0000256" key="2">
    <source>
        <dbReference type="ARBA" id="ARBA00022722"/>
    </source>
</evidence>
<dbReference type="SUPFAM" id="SSF143430">
    <property type="entry name" value="TTP0101/SSO1404-like"/>
    <property type="match status" value="1"/>
</dbReference>